<feature type="transmembrane region" description="Helical" evidence="1">
    <location>
        <begin position="45"/>
        <end position="67"/>
    </location>
</feature>
<dbReference type="EMBL" id="PYBW01000011">
    <property type="protein sequence ID" value="PYC87713.1"/>
    <property type="molecule type" value="Genomic_DNA"/>
</dbReference>
<gene>
    <name evidence="2" type="ORF">C7C46_02895</name>
</gene>
<proteinExistence type="predicted"/>
<evidence type="ECO:0000313" key="2">
    <source>
        <dbReference type="EMBL" id="PYC87713.1"/>
    </source>
</evidence>
<evidence type="ECO:0000313" key="3">
    <source>
        <dbReference type="Proteomes" id="UP000248039"/>
    </source>
</evidence>
<dbReference type="RefSeq" id="WP_110665292.1">
    <property type="nucleotide sequence ID" value="NZ_PYBW01000011.1"/>
</dbReference>
<name>A0A2V4PA45_9ACTN</name>
<evidence type="ECO:0000256" key="1">
    <source>
        <dbReference type="SAM" id="Phobius"/>
    </source>
</evidence>
<dbReference type="AlphaFoldDB" id="A0A2V4PA45"/>
<sequence length="187" mass="19330">MATSEPSGPAGARRSPLGRWFDSVPHYAGSAAGLTGLAGALAAGAGLWAVAAVGGLYAAGALVGWLVQDLRGRGSRPVLPATGPDPQLLRELESEVGRRAEQVAAAGWPAAAARQAGLLLAAAEEVVRRAGPGAGARASVAVREWVPEPLDWYERALCWWRLEPLGEDPGVEFAARVERALARLAAL</sequence>
<accession>A0A2V4PA45</accession>
<reference evidence="2 3" key="1">
    <citation type="submission" date="2018-03" db="EMBL/GenBank/DDBJ databases">
        <title>Bioinformatic expansion and discovery of thiopeptide antibiotics.</title>
        <authorList>
            <person name="Schwalen C.J."/>
            <person name="Hudson G.A."/>
            <person name="Mitchell D.A."/>
        </authorList>
    </citation>
    <scope>NUCLEOTIDE SEQUENCE [LARGE SCALE GENOMIC DNA]</scope>
    <source>
        <strain evidence="2 3">ATCC 21389</strain>
    </source>
</reference>
<protein>
    <submittedName>
        <fullName evidence="2">Uncharacterized protein</fullName>
    </submittedName>
</protein>
<organism evidence="2 3">
    <name type="scientific">Streptomyces tateyamensis</name>
    <dbReference type="NCBI Taxonomy" id="565073"/>
    <lineage>
        <taxon>Bacteria</taxon>
        <taxon>Bacillati</taxon>
        <taxon>Actinomycetota</taxon>
        <taxon>Actinomycetes</taxon>
        <taxon>Kitasatosporales</taxon>
        <taxon>Streptomycetaceae</taxon>
        <taxon>Streptomyces</taxon>
    </lineage>
</organism>
<keyword evidence="1" id="KW-1133">Transmembrane helix</keyword>
<keyword evidence="3" id="KW-1185">Reference proteome</keyword>
<comment type="caution">
    <text evidence="2">The sequence shown here is derived from an EMBL/GenBank/DDBJ whole genome shotgun (WGS) entry which is preliminary data.</text>
</comment>
<keyword evidence="1" id="KW-0812">Transmembrane</keyword>
<dbReference type="Proteomes" id="UP000248039">
    <property type="component" value="Unassembled WGS sequence"/>
</dbReference>
<keyword evidence="1" id="KW-0472">Membrane</keyword>